<dbReference type="EMBL" id="MGGM01000026">
    <property type="protein sequence ID" value="OGM28639.1"/>
    <property type="molecule type" value="Genomic_DNA"/>
</dbReference>
<dbReference type="STRING" id="1802500.A2801_00680"/>
<accession>A0A1F7YP00</accession>
<evidence type="ECO:0000313" key="1">
    <source>
        <dbReference type="EMBL" id="OGM28639.1"/>
    </source>
</evidence>
<evidence type="ECO:0000313" key="2">
    <source>
        <dbReference type="Proteomes" id="UP000177263"/>
    </source>
</evidence>
<comment type="caution">
    <text evidence="1">The sequence shown here is derived from an EMBL/GenBank/DDBJ whole genome shotgun (WGS) entry which is preliminary data.</text>
</comment>
<sequence>MSYKTDEGVVRKMHRDASVYVAQALVSMGTSSANKFADFLLNSIIDSRCSDTPALYGVYFVTVIVEMGGDQYEYIVKFMYTNGAWGAIELTAIPSKAAIPITEERGFIIAS</sequence>
<dbReference type="Proteomes" id="UP000177263">
    <property type="component" value="Unassembled WGS sequence"/>
</dbReference>
<gene>
    <name evidence="1" type="ORF">A2801_00680</name>
</gene>
<name>A0A1F7YP00_9BACT</name>
<reference evidence="1 2" key="1">
    <citation type="journal article" date="2016" name="Nat. Commun.">
        <title>Thousands of microbial genomes shed light on interconnected biogeochemical processes in an aquifer system.</title>
        <authorList>
            <person name="Anantharaman K."/>
            <person name="Brown C.T."/>
            <person name="Hug L.A."/>
            <person name="Sharon I."/>
            <person name="Castelle C.J."/>
            <person name="Probst A.J."/>
            <person name="Thomas B.C."/>
            <person name="Singh A."/>
            <person name="Wilkins M.J."/>
            <person name="Karaoz U."/>
            <person name="Brodie E.L."/>
            <person name="Williams K.H."/>
            <person name="Hubbard S.S."/>
            <person name="Banfield J.F."/>
        </authorList>
    </citation>
    <scope>NUCLEOTIDE SEQUENCE [LARGE SCALE GENOMIC DNA]</scope>
</reference>
<proteinExistence type="predicted"/>
<protein>
    <submittedName>
        <fullName evidence="1">Uncharacterized protein</fullName>
    </submittedName>
</protein>
<dbReference type="AlphaFoldDB" id="A0A1F7YP00"/>
<organism evidence="1 2">
    <name type="scientific">Candidatus Woesebacteria bacterium RIFCSPHIGHO2_01_FULL_41_10</name>
    <dbReference type="NCBI Taxonomy" id="1802500"/>
    <lineage>
        <taxon>Bacteria</taxon>
        <taxon>Candidatus Woeseibacteriota</taxon>
    </lineage>
</organism>